<dbReference type="GO" id="GO:0005876">
    <property type="term" value="C:spindle microtubule"/>
    <property type="evidence" value="ECO:0007669"/>
    <property type="project" value="TreeGrafter"/>
</dbReference>
<name>A0A9R1TXI8_9HYME</name>
<dbReference type="PANTHER" id="PTHR47970">
    <property type="entry name" value="KINESIN-LIKE PROTEIN KIF11"/>
    <property type="match status" value="1"/>
</dbReference>
<keyword evidence="4 7" id="KW-0067">ATP-binding</keyword>
<dbReference type="PRINTS" id="PR00380">
    <property type="entry name" value="KINESINHEAVY"/>
</dbReference>
<evidence type="ECO:0000256" key="4">
    <source>
        <dbReference type="ARBA" id="ARBA00022840"/>
    </source>
</evidence>
<dbReference type="GeneID" id="105264486"/>
<dbReference type="SMART" id="SM00129">
    <property type="entry name" value="KISc"/>
    <property type="match status" value="1"/>
</dbReference>
<dbReference type="GO" id="GO:0090307">
    <property type="term" value="P:mitotic spindle assembly"/>
    <property type="evidence" value="ECO:0007669"/>
    <property type="project" value="TreeGrafter"/>
</dbReference>
<feature type="coiled-coil region" evidence="8">
    <location>
        <begin position="1053"/>
        <end position="1080"/>
    </location>
</feature>
<sequence length="1334" mass="152076">MNYSADNLFESTRLSEDSSRSSARPKSVNLNETRTVNSDLTDDFTDLLNGCHRSQTVKVFLRLKPRAPKARRARKIQEEMYVVTNTKTLFTKFPSPDSCSARTLKSSEATAKKFSFTRIFTSNISHDEVYKGSTSDTILDFLSGQNSTVMSYGTTDSGKTFTLYGTLDSPGVIPRSIEAIFSAVNCSLAPWFKPRPGFEVVCLDERERLAESLVRDKLLSHLLTKSNSIDTWRVLEDSREEEYREPVGEALYSVWLSLAEIYNENIYDLFAEMDDDRSTPLKLGTDKQGRSFIPGLTMVCANTGLDAYQILLTGQSRLRVSSTPLDRGSSLSHSIFSIILLKYFKECAVDDVEVSTLTFCDLAGAGRNKLNVAANADSSKEARNIKTGLLALGKCLQSVHDRQSGKSNSEIVVPFRESKLTRLFQRCLSGKEQLTIIAHVNPSPEFYVENQRILHLCSIAKRIIVIPAKGLEKKSRSQLIMPSHTKNSATKSEEKFVKLEDKCRELEDQNSILLKEIAMLRSNATTRELEIREEMANFCSAMMKNMETNWRMQAQAIEEDQEHLLKWSVKQVESFYKKKIDSLTNRKRRRRDSGDELNESQSALDVLEAENSRITTKCTSLKEIVKNRKKECDVLKAEKNTCAFELGLANEELRQIRDYLSSVHECPLFEKKDLLQHLKLVLFQKNEKIRSLGESLKEFMKNQSREQIEEEDPENESQNTTDEVNSIFVGESMHSHLSDSNGDTIEPESSLTSIRTVENCPQFGTLKLSSKINRNIFETIDKTLDLIKMDRQTDSGIGVSCRMSSSTGNSIIIEREDKSIQTLAHSELEDPNKEIEQKVSQLKSDYKALQSEHLEGSIRINELSRDLENIRRVMQNLKEVMCQSDQKIVEYQLKLASQEVDLENLKKCNIELESKLSKAYLDQEKSSLQCITCHIHRINKLSSELEDKTNTINSLNERISTIERDLQMVHNLEDRVSDFSVTLEKCKREKEELREELQKRLRSQSSLECRLKLLSTRVQDRENEITSLRTDLAGMARMNTVNGERVNELGEGIANALDKLTTVKEEMRRSEVERRELERTSSHEISNLAARFKRSTAMLNMIHEGNDDSRCELARVKELLLKKDRQIALFKRNSESTIRRYELLVRKLQGDVERNNRELLRARGQSKRAISKESLESVRQETLGQVYGSSVLQDSLFKGRSSRRTLNVKNRGSRYYCRLTCSAKRLSSHIVTSLTSLASSKSNNSKVANSEELIPHKRKSSTRFELLQADPGELLVPSEVTTPSVTSSSDDSSTDYKDLSNWMRVKRTNGRTQFMIHQSEITFENAIKRSISES</sequence>
<dbReference type="InterPro" id="IPR036961">
    <property type="entry name" value="Kinesin_motor_dom_sf"/>
</dbReference>
<dbReference type="Gene3D" id="3.40.850.10">
    <property type="entry name" value="Kinesin motor domain"/>
    <property type="match status" value="1"/>
</dbReference>
<feature type="region of interest" description="Disordered" evidence="9">
    <location>
        <begin position="1"/>
        <end position="30"/>
    </location>
</feature>
<accession>A0A9R1TXI8</accession>
<dbReference type="GO" id="GO:0008017">
    <property type="term" value="F:microtubule binding"/>
    <property type="evidence" value="ECO:0007669"/>
    <property type="project" value="InterPro"/>
</dbReference>
<dbReference type="OrthoDB" id="123929at2759"/>
<dbReference type="GO" id="GO:0008574">
    <property type="term" value="F:plus-end-directed microtubule motor activity"/>
    <property type="evidence" value="ECO:0007669"/>
    <property type="project" value="TreeGrafter"/>
</dbReference>
<evidence type="ECO:0000256" key="2">
    <source>
        <dbReference type="ARBA" id="ARBA00022490"/>
    </source>
</evidence>
<evidence type="ECO:0000256" key="5">
    <source>
        <dbReference type="ARBA" id="ARBA00023175"/>
    </source>
</evidence>
<feature type="binding site" evidence="7">
    <location>
        <begin position="153"/>
        <end position="160"/>
    </location>
    <ligand>
        <name>ATP</name>
        <dbReference type="ChEBI" id="CHEBI:30616"/>
    </ligand>
</feature>
<keyword evidence="2" id="KW-0963">Cytoplasm</keyword>
<organism evidence="11 12">
    <name type="scientific">Fopius arisanus</name>
    <dbReference type="NCBI Taxonomy" id="64838"/>
    <lineage>
        <taxon>Eukaryota</taxon>
        <taxon>Metazoa</taxon>
        <taxon>Ecdysozoa</taxon>
        <taxon>Arthropoda</taxon>
        <taxon>Hexapoda</taxon>
        <taxon>Insecta</taxon>
        <taxon>Pterygota</taxon>
        <taxon>Neoptera</taxon>
        <taxon>Endopterygota</taxon>
        <taxon>Hymenoptera</taxon>
        <taxon>Apocrita</taxon>
        <taxon>Ichneumonoidea</taxon>
        <taxon>Braconidae</taxon>
        <taxon>Opiinae</taxon>
        <taxon>Fopius</taxon>
    </lineage>
</organism>
<dbReference type="InterPro" id="IPR001752">
    <property type="entry name" value="Kinesin_motor_dom"/>
</dbReference>
<feature type="coiled-coil region" evidence="8">
    <location>
        <begin position="832"/>
        <end position="1007"/>
    </location>
</feature>
<keyword evidence="5 7" id="KW-0505">Motor protein</keyword>
<comment type="similarity">
    <text evidence="7">Belongs to the TRAFAC class myosin-kinesin ATPase superfamily. Kinesin family.</text>
</comment>
<dbReference type="GO" id="GO:0051231">
    <property type="term" value="P:spindle elongation"/>
    <property type="evidence" value="ECO:0007669"/>
    <property type="project" value="TreeGrafter"/>
</dbReference>
<feature type="domain" description="Kinesin motor" evidence="10">
    <location>
        <begin position="56"/>
        <end position="463"/>
    </location>
</feature>
<reference evidence="12" key="1">
    <citation type="submission" date="2025-08" db="UniProtKB">
        <authorList>
            <consortium name="RefSeq"/>
        </authorList>
    </citation>
    <scope>IDENTIFICATION</scope>
    <source>
        <strain evidence="12">USDA-PBARC FA_bdor</strain>
        <tissue evidence="12">Whole organism</tissue>
    </source>
</reference>
<dbReference type="PROSITE" id="PS50067">
    <property type="entry name" value="KINESIN_MOTOR_2"/>
    <property type="match status" value="1"/>
</dbReference>
<keyword evidence="11" id="KW-1185">Reference proteome</keyword>
<evidence type="ECO:0000256" key="7">
    <source>
        <dbReference type="PROSITE-ProRule" id="PRU00283"/>
    </source>
</evidence>
<dbReference type="InterPro" id="IPR027417">
    <property type="entry name" value="P-loop_NTPase"/>
</dbReference>
<evidence type="ECO:0000313" key="11">
    <source>
        <dbReference type="Proteomes" id="UP000694866"/>
    </source>
</evidence>
<keyword evidence="3 7" id="KW-0547">Nucleotide-binding</keyword>
<dbReference type="Proteomes" id="UP000694866">
    <property type="component" value="Unplaced"/>
</dbReference>
<proteinExistence type="inferred from homology"/>
<evidence type="ECO:0000259" key="10">
    <source>
        <dbReference type="PROSITE" id="PS50067"/>
    </source>
</evidence>
<comment type="subcellular location">
    <subcellularLocation>
        <location evidence="1">Cytoplasm</location>
        <location evidence="1">Cytoskeleton</location>
    </subcellularLocation>
</comment>
<evidence type="ECO:0000256" key="6">
    <source>
        <dbReference type="ARBA" id="ARBA00023212"/>
    </source>
</evidence>
<keyword evidence="6" id="KW-0206">Cytoskeleton</keyword>
<dbReference type="SUPFAM" id="SSF52540">
    <property type="entry name" value="P-loop containing nucleoside triphosphate hydrolases"/>
    <property type="match status" value="1"/>
</dbReference>
<dbReference type="Pfam" id="PF00225">
    <property type="entry name" value="Kinesin"/>
    <property type="match status" value="1"/>
</dbReference>
<keyword evidence="8" id="KW-0175">Coiled coil</keyword>
<dbReference type="RefSeq" id="XP_011299686.1">
    <property type="nucleotide sequence ID" value="XM_011301384.1"/>
</dbReference>
<evidence type="ECO:0000256" key="8">
    <source>
        <dbReference type="SAM" id="Coils"/>
    </source>
</evidence>
<dbReference type="PANTHER" id="PTHR47970:SF12">
    <property type="entry name" value="KINESIN FAMILY MEMBER 11"/>
    <property type="match status" value="1"/>
</dbReference>
<gene>
    <name evidence="12" type="primary">LOC105264486</name>
</gene>
<evidence type="ECO:0000256" key="9">
    <source>
        <dbReference type="SAM" id="MobiDB-lite"/>
    </source>
</evidence>
<dbReference type="KEGG" id="fas:105264486"/>
<feature type="region of interest" description="Disordered" evidence="9">
    <location>
        <begin position="701"/>
        <end position="721"/>
    </location>
</feature>
<dbReference type="InterPro" id="IPR047149">
    <property type="entry name" value="KIF11-like"/>
</dbReference>
<evidence type="ECO:0000256" key="3">
    <source>
        <dbReference type="ARBA" id="ARBA00022741"/>
    </source>
</evidence>
<dbReference type="GO" id="GO:0005524">
    <property type="term" value="F:ATP binding"/>
    <property type="evidence" value="ECO:0007669"/>
    <property type="project" value="UniProtKB-UniRule"/>
</dbReference>
<protein>
    <submittedName>
        <fullName evidence="12">Kinesin-like protein KIF20B</fullName>
    </submittedName>
</protein>
<evidence type="ECO:0000256" key="1">
    <source>
        <dbReference type="ARBA" id="ARBA00004245"/>
    </source>
</evidence>
<dbReference type="GO" id="GO:0072686">
    <property type="term" value="C:mitotic spindle"/>
    <property type="evidence" value="ECO:0007669"/>
    <property type="project" value="TreeGrafter"/>
</dbReference>
<feature type="coiled-coil region" evidence="8">
    <location>
        <begin position="489"/>
        <end position="523"/>
    </location>
</feature>
<dbReference type="GO" id="GO:0007018">
    <property type="term" value="P:microtubule-based movement"/>
    <property type="evidence" value="ECO:0007669"/>
    <property type="project" value="InterPro"/>
</dbReference>
<evidence type="ECO:0000313" key="12">
    <source>
        <dbReference type="RefSeq" id="XP_011299686.1"/>
    </source>
</evidence>